<keyword evidence="3 6" id="KW-1133">Transmembrane helix</keyword>
<evidence type="ECO:0000313" key="8">
    <source>
        <dbReference type="EMBL" id="ORY72212.1"/>
    </source>
</evidence>
<comment type="caution">
    <text evidence="8">The sequence shown here is derived from an EMBL/GenBank/DDBJ whole genome shotgun (WGS) entry which is preliminary data.</text>
</comment>
<feature type="transmembrane region" description="Helical" evidence="6">
    <location>
        <begin position="226"/>
        <end position="246"/>
    </location>
</feature>
<feature type="transmembrane region" description="Helical" evidence="6">
    <location>
        <begin position="187"/>
        <end position="206"/>
    </location>
</feature>
<feature type="transmembrane region" description="Helical" evidence="6">
    <location>
        <begin position="43"/>
        <end position="62"/>
    </location>
</feature>
<dbReference type="Pfam" id="PF03151">
    <property type="entry name" value="TPT"/>
    <property type="match status" value="1"/>
</dbReference>
<evidence type="ECO:0000259" key="7">
    <source>
        <dbReference type="Pfam" id="PF03151"/>
    </source>
</evidence>
<dbReference type="PANTHER" id="PTHR11132">
    <property type="entry name" value="SOLUTE CARRIER FAMILY 35"/>
    <property type="match status" value="1"/>
</dbReference>
<dbReference type="SUPFAM" id="SSF103481">
    <property type="entry name" value="Multidrug resistance efflux transporter EmrE"/>
    <property type="match status" value="1"/>
</dbReference>
<feature type="region of interest" description="Disordered" evidence="5">
    <location>
        <begin position="1"/>
        <end position="40"/>
    </location>
</feature>
<feature type="domain" description="Sugar phosphate transporter" evidence="7">
    <location>
        <begin position="47"/>
        <end position="332"/>
    </location>
</feature>
<evidence type="ECO:0000256" key="4">
    <source>
        <dbReference type="ARBA" id="ARBA00023136"/>
    </source>
</evidence>
<accession>A0A1Y2EKY8</accession>
<sequence length="383" mass="41084">MSRQPDYQRVPNEETIEMKDSSRSSVSNGSPRPQGEEAPPSQLKVTGVVVFYLVAAIVMVMVNKWVLNAVKVPLFFLFCQLGIAVILLHLCALFGYMKLPHVNMTVSRGLAPLISCNVLGLAFNTYCLQYVDASFYQIARGLVLPFTVFFSWWLLRTKSSVPTLAAVAVVCVGFMAGVSAENMSTSFIGVALGVASSVTTAVHAIVVKRSLAVVSGTLDLAYYSNLLSALVILPFVLVSGEVFTVLEMVAGEGEEGQFGTFLIGASVTGVFGFLICIAGFLSIKVTSPISHMVSAAVRGVLQTFLGIWCFGDVVGSGRAIGIVFILSGSVYYVYTKSVEQNQPRPEQSPSRAASVSAGATPGAHYAQTFPPAESQQEEKERRF</sequence>
<evidence type="ECO:0000256" key="3">
    <source>
        <dbReference type="ARBA" id="ARBA00022989"/>
    </source>
</evidence>
<dbReference type="Proteomes" id="UP000193467">
    <property type="component" value="Unassembled WGS sequence"/>
</dbReference>
<gene>
    <name evidence="8" type="ORF">BCR35DRAFT_307763</name>
</gene>
<dbReference type="InterPro" id="IPR050186">
    <property type="entry name" value="TPT_transporter"/>
</dbReference>
<proteinExistence type="predicted"/>
<dbReference type="EMBL" id="MCGR01000053">
    <property type="protein sequence ID" value="ORY72212.1"/>
    <property type="molecule type" value="Genomic_DNA"/>
</dbReference>
<keyword evidence="4 6" id="KW-0472">Membrane</keyword>
<evidence type="ECO:0000256" key="1">
    <source>
        <dbReference type="ARBA" id="ARBA00004141"/>
    </source>
</evidence>
<feature type="transmembrane region" description="Helical" evidence="6">
    <location>
        <begin position="74"/>
        <end position="97"/>
    </location>
</feature>
<feature type="transmembrane region" description="Helical" evidence="6">
    <location>
        <begin position="258"/>
        <end position="283"/>
    </location>
</feature>
<dbReference type="InterPro" id="IPR004853">
    <property type="entry name" value="Sugar_P_trans_dom"/>
</dbReference>
<dbReference type="InParanoid" id="A0A1Y2EKY8"/>
<evidence type="ECO:0000256" key="5">
    <source>
        <dbReference type="SAM" id="MobiDB-lite"/>
    </source>
</evidence>
<dbReference type="InterPro" id="IPR037185">
    <property type="entry name" value="EmrE-like"/>
</dbReference>
<comment type="subcellular location">
    <subcellularLocation>
        <location evidence="1">Membrane</location>
        <topology evidence="1">Multi-pass membrane protein</topology>
    </subcellularLocation>
</comment>
<keyword evidence="9" id="KW-1185">Reference proteome</keyword>
<dbReference type="AlphaFoldDB" id="A0A1Y2EKY8"/>
<dbReference type="FunCoup" id="A0A1Y2EKY8">
    <property type="interactions" value="95"/>
</dbReference>
<feature type="compositionally biased region" description="Polar residues" evidence="5">
    <location>
        <begin position="340"/>
        <end position="353"/>
    </location>
</feature>
<evidence type="ECO:0000256" key="2">
    <source>
        <dbReference type="ARBA" id="ARBA00022692"/>
    </source>
</evidence>
<evidence type="ECO:0000313" key="9">
    <source>
        <dbReference type="Proteomes" id="UP000193467"/>
    </source>
</evidence>
<dbReference type="GO" id="GO:0016020">
    <property type="term" value="C:membrane"/>
    <property type="evidence" value="ECO:0007669"/>
    <property type="project" value="UniProtKB-SubCell"/>
</dbReference>
<keyword evidence="2 6" id="KW-0812">Transmembrane</keyword>
<evidence type="ECO:0000256" key="6">
    <source>
        <dbReference type="SAM" id="Phobius"/>
    </source>
</evidence>
<reference evidence="8 9" key="1">
    <citation type="submission" date="2016-07" db="EMBL/GenBank/DDBJ databases">
        <title>Pervasive Adenine N6-methylation of Active Genes in Fungi.</title>
        <authorList>
            <consortium name="DOE Joint Genome Institute"/>
            <person name="Mondo S.J."/>
            <person name="Dannebaum R.O."/>
            <person name="Kuo R.C."/>
            <person name="Labutti K."/>
            <person name="Haridas S."/>
            <person name="Kuo A."/>
            <person name="Salamov A."/>
            <person name="Ahrendt S.R."/>
            <person name="Lipzen A."/>
            <person name="Sullivan W."/>
            <person name="Andreopoulos W.B."/>
            <person name="Clum A."/>
            <person name="Lindquist E."/>
            <person name="Daum C."/>
            <person name="Ramamoorthy G.K."/>
            <person name="Gryganskyi A."/>
            <person name="Culley D."/>
            <person name="Magnuson J.K."/>
            <person name="James T.Y."/>
            <person name="O'Malley M.A."/>
            <person name="Stajich J.E."/>
            <person name="Spatafora J.W."/>
            <person name="Visel A."/>
            <person name="Grigoriev I.V."/>
        </authorList>
    </citation>
    <scope>NUCLEOTIDE SEQUENCE [LARGE SCALE GENOMIC DNA]</scope>
    <source>
        <strain evidence="8 9">62-1032</strain>
    </source>
</reference>
<feature type="transmembrane region" description="Helical" evidence="6">
    <location>
        <begin position="135"/>
        <end position="155"/>
    </location>
</feature>
<protein>
    <recommendedName>
        <fullName evidence="7">Sugar phosphate transporter domain-containing protein</fullName>
    </recommendedName>
</protein>
<feature type="region of interest" description="Disordered" evidence="5">
    <location>
        <begin position="340"/>
        <end position="383"/>
    </location>
</feature>
<organism evidence="8 9">
    <name type="scientific">Leucosporidium creatinivorum</name>
    <dbReference type="NCBI Taxonomy" id="106004"/>
    <lineage>
        <taxon>Eukaryota</taxon>
        <taxon>Fungi</taxon>
        <taxon>Dikarya</taxon>
        <taxon>Basidiomycota</taxon>
        <taxon>Pucciniomycotina</taxon>
        <taxon>Microbotryomycetes</taxon>
        <taxon>Leucosporidiales</taxon>
        <taxon>Leucosporidium</taxon>
    </lineage>
</organism>
<name>A0A1Y2EKY8_9BASI</name>
<dbReference type="OrthoDB" id="5547497at2759"/>
<feature type="transmembrane region" description="Helical" evidence="6">
    <location>
        <begin position="161"/>
        <end position="180"/>
    </location>
</feature>